<proteinExistence type="predicted"/>
<name>A0A7V1I3K4_DESA2</name>
<dbReference type="PANTHER" id="PTHR39465">
    <property type="entry name" value="DNA LIGASE D, 3'-PHOSPHOESTERASE DOMAIN"/>
    <property type="match status" value="1"/>
</dbReference>
<evidence type="ECO:0000313" key="2">
    <source>
        <dbReference type="EMBL" id="HEB73826.1"/>
    </source>
</evidence>
<dbReference type="AlphaFoldDB" id="A0A7V1I3K4"/>
<gene>
    <name evidence="2" type="ORF">ENJ03_01210</name>
</gene>
<dbReference type="Proteomes" id="UP000886268">
    <property type="component" value="Unassembled WGS sequence"/>
</dbReference>
<accession>A0A7V1I3K4</accession>
<evidence type="ECO:0000259" key="1">
    <source>
        <dbReference type="Pfam" id="PF13298"/>
    </source>
</evidence>
<protein>
    <submittedName>
        <fullName evidence="2">3'-phosphoesterase</fullName>
    </submittedName>
</protein>
<dbReference type="EMBL" id="DRKW01000067">
    <property type="protein sequence ID" value="HEB73826.1"/>
    <property type="molecule type" value="Genomic_DNA"/>
</dbReference>
<dbReference type="Pfam" id="PF13298">
    <property type="entry name" value="LigD_N"/>
    <property type="match status" value="1"/>
</dbReference>
<feature type="non-terminal residue" evidence="2">
    <location>
        <position position="41"/>
    </location>
</feature>
<comment type="caution">
    <text evidence="2">The sequence shown here is derived from an EMBL/GenBank/DDBJ whole genome shotgun (WGS) entry which is preliminary data.</text>
</comment>
<sequence length="41" mass="4860">MAQQHKSKLIFVVHEHHATHLHYDFRLEIQGVLKSWVIPKG</sequence>
<reference evidence="2" key="1">
    <citation type="journal article" date="2020" name="mSystems">
        <title>Genome- and Community-Level Interaction Insights into Carbon Utilization and Element Cycling Functions of Hydrothermarchaeota in Hydrothermal Sediment.</title>
        <authorList>
            <person name="Zhou Z."/>
            <person name="Liu Y."/>
            <person name="Xu W."/>
            <person name="Pan J."/>
            <person name="Luo Z.H."/>
            <person name="Li M."/>
        </authorList>
    </citation>
    <scope>NUCLEOTIDE SEQUENCE [LARGE SCALE GENOMIC DNA]</scope>
    <source>
        <strain evidence="2">HyVt-45</strain>
    </source>
</reference>
<dbReference type="PANTHER" id="PTHR39465:SF1">
    <property type="entry name" value="DNA LIGASE D 3'-PHOSPHOESTERASE DOMAIN-CONTAINING PROTEIN"/>
    <property type="match status" value="1"/>
</dbReference>
<dbReference type="InterPro" id="IPR014144">
    <property type="entry name" value="LigD_PE_domain"/>
</dbReference>
<organism evidence="2">
    <name type="scientific">Desulfofervidus auxilii</name>
    <dbReference type="NCBI Taxonomy" id="1621989"/>
    <lineage>
        <taxon>Bacteria</taxon>
        <taxon>Pseudomonadati</taxon>
        <taxon>Thermodesulfobacteriota</taxon>
        <taxon>Candidatus Desulfofervidia</taxon>
        <taxon>Candidatus Desulfofervidales</taxon>
        <taxon>Candidatus Desulfofervidaceae</taxon>
        <taxon>Candidatus Desulfofervidus</taxon>
    </lineage>
</organism>
<feature type="domain" description="DNA ligase D 3'-phosphoesterase" evidence="1">
    <location>
        <begin position="14"/>
        <end position="41"/>
    </location>
</feature>